<proteinExistence type="predicted"/>
<reference evidence="1 2" key="1">
    <citation type="journal article" date="2018" name="Sci. Rep.">
        <title>Network-guided genomic and metagenomic analysis of the faecal microbiota of the critically endangered kakapo.</title>
        <authorList>
            <person name="Waite D.W."/>
            <person name="Dsouza M."/>
            <person name="Sekiguchi Y."/>
            <person name="Hugenholtz P."/>
            <person name="Taylor M.W."/>
        </authorList>
    </citation>
    <scope>NUCLEOTIDE SEQUENCE [LARGE SCALE GENOMIC DNA]</scope>
    <source>
        <strain evidence="1 2">BI02</strain>
    </source>
</reference>
<name>A0A368UAX5_9STRE</name>
<organism evidence="1 2">
    <name type="scientific">Streptococcus gallolyticus</name>
    <dbReference type="NCBI Taxonomy" id="315405"/>
    <lineage>
        <taxon>Bacteria</taxon>
        <taxon>Bacillati</taxon>
        <taxon>Bacillota</taxon>
        <taxon>Bacilli</taxon>
        <taxon>Lactobacillales</taxon>
        <taxon>Streptococcaceae</taxon>
        <taxon>Streptococcus</taxon>
    </lineage>
</organism>
<evidence type="ECO:0000313" key="2">
    <source>
        <dbReference type="Proteomes" id="UP000253215"/>
    </source>
</evidence>
<dbReference type="EMBL" id="NETH01000069">
    <property type="protein sequence ID" value="RCW16176.1"/>
    <property type="molecule type" value="Genomic_DNA"/>
</dbReference>
<dbReference type="AlphaFoldDB" id="A0A368UAX5"/>
<dbReference type="Pfam" id="PF05895">
    <property type="entry name" value="DUF859"/>
    <property type="match status" value="1"/>
</dbReference>
<comment type="caution">
    <text evidence="1">The sequence shown here is derived from an EMBL/GenBank/DDBJ whole genome shotgun (WGS) entry which is preliminary data.</text>
</comment>
<evidence type="ECO:0000313" key="1">
    <source>
        <dbReference type="EMBL" id="RCW16176.1"/>
    </source>
</evidence>
<gene>
    <name evidence="1" type="ORF">CAC02_10035</name>
</gene>
<dbReference type="CDD" id="cd19958">
    <property type="entry name" value="pyocin_knob"/>
    <property type="match status" value="1"/>
</dbReference>
<sequence>MATATFSGQYGHNMTLEVWSDWNRQDIASNSSTVNVQARLRTNGYASVWGVTAPVTVTVNGKSESLNATVNIGTNSSLLFYGKDFVVPHNGDGTKTVGIQLSIGLNVGGYGSSMVAFDLKLPTIARASTISNVTGTLGSSLAIAINRKNNAFKHTVKYTFGSFSGTIASNVDTSVSWTPPITLASAMPNKNSERGSIIVETYNGSSKIGQASSVLTLNVPDNVKPSLGSITLTDSNIAVKNLLNTANTFAEIVSDIKVAFNGASGAYGSTISSYHAEIVNKNQSTNANNGNLGLMKWHGSAQVKAWVTDSRGRSSNAVTTNITVLEYFLPTLTFTAVRGDTDQSSDKIVVSRTAKIAPLKIGNVQKNTFKLSFKTAPFGSTTYTADTGAGIYDKVTNTLTNSKATLSGTFDIGKSYEVYGVLEDALTSSGTVKAPPVSPEKMVMGMAETAVSFGKFPENTNAVDSDWVFKYKNKDIQHHQVTANNGTAIRLANGTDLNTVTETGFYNGSNLLRAPTGSTHSWQYIRVSKHTNSNGYVLQEAIDFNGAVSAYRVQVASAWKDWQYVAVQKKVVEFTAVNQTKVYTRTIAGPYGFGIAVVRSGNIVTATMDYVHSSNTNWNGKASETIPVGWRPVSQAILRCIGEGGAGTGSTLFNDSYVHLAYKPDGSISGRIKLNASPLWFGASVSWVTTDPFPS</sequence>
<protein>
    <submittedName>
        <fullName evidence="1">Uncharacterized protein</fullName>
    </submittedName>
</protein>
<dbReference type="Proteomes" id="UP000253215">
    <property type="component" value="Unassembled WGS sequence"/>
</dbReference>
<accession>A0A368UAX5</accession>
<dbReference type="InterPro" id="IPR008577">
    <property type="entry name" value="DUF859"/>
</dbReference>